<gene>
    <name evidence="3" type="ORF">ROJ8625_02095</name>
</gene>
<accession>A0A1X6Z9E2</accession>
<sequence length="111" mass="11280">MKPARALLAASILTAACAMPPEGTTEEDALAFDSALASLGCDLRTEPQYLAAELQTGLTRGQLLEMSEFKVDTGAAVRLEGGGVRLVTGSCAPTEPAPAATPDTATDAETA</sequence>
<dbReference type="EMBL" id="FWFK01000003">
    <property type="protein sequence ID" value="SLN42709.1"/>
    <property type="molecule type" value="Genomic_DNA"/>
</dbReference>
<keyword evidence="4" id="KW-1185">Reference proteome</keyword>
<evidence type="ECO:0000313" key="4">
    <source>
        <dbReference type="Proteomes" id="UP000193570"/>
    </source>
</evidence>
<protein>
    <recommendedName>
        <fullName evidence="5">NADH dehydrogenase subunit E</fullName>
    </recommendedName>
</protein>
<proteinExistence type="predicted"/>
<feature type="region of interest" description="Disordered" evidence="1">
    <location>
        <begin position="89"/>
        <end position="111"/>
    </location>
</feature>
<feature type="signal peptide" evidence="2">
    <location>
        <begin position="1"/>
        <end position="18"/>
    </location>
</feature>
<organism evidence="3 4">
    <name type="scientific">Roseivivax jejudonensis</name>
    <dbReference type="NCBI Taxonomy" id="1529041"/>
    <lineage>
        <taxon>Bacteria</taxon>
        <taxon>Pseudomonadati</taxon>
        <taxon>Pseudomonadota</taxon>
        <taxon>Alphaproteobacteria</taxon>
        <taxon>Rhodobacterales</taxon>
        <taxon>Roseobacteraceae</taxon>
        <taxon>Roseivivax</taxon>
    </lineage>
</organism>
<evidence type="ECO:0000313" key="3">
    <source>
        <dbReference type="EMBL" id="SLN42709.1"/>
    </source>
</evidence>
<reference evidence="3 4" key="1">
    <citation type="submission" date="2017-03" db="EMBL/GenBank/DDBJ databases">
        <authorList>
            <person name="Afonso C.L."/>
            <person name="Miller P.J."/>
            <person name="Scott M.A."/>
            <person name="Spackman E."/>
            <person name="Goraichik I."/>
            <person name="Dimitrov K.M."/>
            <person name="Suarez D.L."/>
            <person name="Swayne D.E."/>
        </authorList>
    </citation>
    <scope>NUCLEOTIDE SEQUENCE [LARGE SCALE GENOMIC DNA]</scope>
    <source>
        <strain evidence="3 4">CECT 8625</strain>
    </source>
</reference>
<feature type="compositionally biased region" description="Low complexity" evidence="1">
    <location>
        <begin position="92"/>
        <end position="111"/>
    </location>
</feature>
<keyword evidence="2" id="KW-0732">Signal</keyword>
<evidence type="ECO:0008006" key="5">
    <source>
        <dbReference type="Google" id="ProtNLM"/>
    </source>
</evidence>
<name>A0A1X6Z9E2_9RHOB</name>
<evidence type="ECO:0000256" key="2">
    <source>
        <dbReference type="SAM" id="SignalP"/>
    </source>
</evidence>
<dbReference type="Proteomes" id="UP000193570">
    <property type="component" value="Unassembled WGS sequence"/>
</dbReference>
<dbReference type="OrthoDB" id="7867343at2"/>
<dbReference type="AlphaFoldDB" id="A0A1X6Z9E2"/>
<dbReference type="RefSeq" id="WP_085791791.1">
    <property type="nucleotide sequence ID" value="NZ_FWFK01000003.1"/>
</dbReference>
<feature type="chain" id="PRO_5012575381" description="NADH dehydrogenase subunit E" evidence="2">
    <location>
        <begin position="19"/>
        <end position="111"/>
    </location>
</feature>
<dbReference type="PROSITE" id="PS51257">
    <property type="entry name" value="PROKAR_LIPOPROTEIN"/>
    <property type="match status" value="1"/>
</dbReference>
<evidence type="ECO:0000256" key="1">
    <source>
        <dbReference type="SAM" id="MobiDB-lite"/>
    </source>
</evidence>